<name>W1YIP8_9ZZZZ</name>
<feature type="non-terminal residue" evidence="1">
    <location>
        <position position="1"/>
    </location>
</feature>
<proteinExistence type="predicted"/>
<organism evidence="1">
    <name type="scientific">human gut metagenome</name>
    <dbReference type="NCBI Taxonomy" id="408170"/>
    <lineage>
        <taxon>unclassified sequences</taxon>
        <taxon>metagenomes</taxon>
        <taxon>organismal metagenomes</taxon>
    </lineage>
</organism>
<dbReference type="EMBL" id="AZMM01003803">
    <property type="protein sequence ID" value="ETJ42231.1"/>
    <property type="molecule type" value="Genomic_DNA"/>
</dbReference>
<protein>
    <submittedName>
        <fullName evidence="1">Uncharacterized protein</fullName>
    </submittedName>
</protein>
<sequence>LTHVKPSDILSKSLEGDNIITT</sequence>
<comment type="caution">
    <text evidence="1">The sequence shown here is derived from an EMBL/GenBank/DDBJ whole genome shotgun (WGS) entry which is preliminary data.</text>
</comment>
<gene>
    <name evidence="1" type="ORF">Q604_UNBC03803G0001</name>
</gene>
<reference evidence="1" key="1">
    <citation type="submission" date="2013-12" db="EMBL/GenBank/DDBJ databases">
        <title>A Varibaculum cambriense genome reconstructed from a premature infant gut community with otherwise low bacterial novelty that shifts toward anaerobic metabolism during the third week of life.</title>
        <authorList>
            <person name="Brown C.T."/>
            <person name="Sharon I."/>
            <person name="Thomas B.C."/>
            <person name="Castelle C.J."/>
            <person name="Morowitz M.J."/>
            <person name="Banfield J.F."/>
        </authorList>
    </citation>
    <scope>NUCLEOTIDE SEQUENCE</scope>
</reference>
<dbReference type="AlphaFoldDB" id="W1YIP8"/>
<evidence type="ECO:0000313" key="1">
    <source>
        <dbReference type="EMBL" id="ETJ42231.1"/>
    </source>
</evidence>
<accession>W1YIP8</accession>